<protein>
    <submittedName>
        <fullName evidence="1">Uncharacterized protein</fullName>
    </submittedName>
</protein>
<dbReference type="InterPro" id="IPR053724">
    <property type="entry name" value="OMP_A26_sf"/>
</dbReference>
<dbReference type="EMBL" id="NPKI01000034">
    <property type="protein sequence ID" value="PAP99184.1"/>
    <property type="molecule type" value="Genomic_DNA"/>
</dbReference>
<dbReference type="RefSeq" id="WP_095488100.1">
    <property type="nucleotide sequence ID" value="NZ_CP088151.1"/>
</dbReference>
<dbReference type="SUPFAM" id="SSF69917">
    <property type="entry name" value="OMPT-like"/>
    <property type="match status" value="1"/>
</dbReference>
<organism evidence="1 2">
    <name type="scientific">Mesorhizobium mediterraneum</name>
    <dbReference type="NCBI Taxonomy" id="43617"/>
    <lineage>
        <taxon>Bacteria</taxon>
        <taxon>Pseudomonadati</taxon>
        <taxon>Pseudomonadota</taxon>
        <taxon>Alphaproteobacteria</taxon>
        <taxon>Hyphomicrobiales</taxon>
        <taxon>Phyllobacteriaceae</taxon>
        <taxon>Mesorhizobium</taxon>
    </lineage>
</organism>
<gene>
    <name evidence="1" type="ORF">CIT25_26610</name>
</gene>
<dbReference type="AlphaFoldDB" id="A0AB36R324"/>
<sequence>MHAAGDQLGNLCANRPTYVNLISQDNDWHSLRLGLAGQTQLTERLSLSGDVAFLFTRLDGKDQHHMRPKIKLIPEDGDGHGVQLEAVLGRGE</sequence>
<name>A0AB36R324_9HYPH</name>
<evidence type="ECO:0000313" key="2">
    <source>
        <dbReference type="Proteomes" id="UP000216215"/>
    </source>
</evidence>
<proteinExistence type="predicted"/>
<evidence type="ECO:0000313" key="1">
    <source>
        <dbReference type="EMBL" id="PAP99184.1"/>
    </source>
</evidence>
<dbReference type="GO" id="GO:0004190">
    <property type="term" value="F:aspartic-type endopeptidase activity"/>
    <property type="evidence" value="ECO:0007669"/>
    <property type="project" value="InterPro"/>
</dbReference>
<dbReference type="Gene3D" id="2.40.128.90">
    <property type="entry name" value="OMPT-like"/>
    <property type="match status" value="1"/>
</dbReference>
<dbReference type="Proteomes" id="UP000216215">
    <property type="component" value="Unassembled WGS sequence"/>
</dbReference>
<accession>A0AB36R324</accession>
<comment type="caution">
    <text evidence="1">The sequence shown here is derived from an EMBL/GenBank/DDBJ whole genome shotgun (WGS) entry which is preliminary data.</text>
</comment>
<keyword evidence="2" id="KW-1185">Reference proteome</keyword>
<reference evidence="2" key="1">
    <citation type="submission" date="2017-08" db="EMBL/GenBank/DDBJ databases">
        <title>Mesorhizobium wenxinae sp. nov., a novel rhizobial species isolated from root nodules of chickpea (Cicer arietinum L.).</title>
        <authorList>
            <person name="Zhang J."/>
        </authorList>
    </citation>
    <scope>NUCLEOTIDE SEQUENCE [LARGE SCALE GENOMIC DNA]</scope>
    <source>
        <strain evidence="2">USDA 3392</strain>
    </source>
</reference>
<dbReference type="InterPro" id="IPR020080">
    <property type="entry name" value="OM_adhesin/peptidase_omptin"/>
</dbReference>